<evidence type="ECO:0000259" key="6">
    <source>
        <dbReference type="Pfam" id="PF16889"/>
    </source>
</evidence>
<dbReference type="InterPro" id="IPR031680">
    <property type="entry name" value="Hepar_II_III_N"/>
</dbReference>
<dbReference type="Pfam" id="PF07940">
    <property type="entry name" value="Hepar_II_III_C"/>
    <property type="match status" value="1"/>
</dbReference>
<dbReference type="GO" id="GO:0042597">
    <property type="term" value="C:periplasmic space"/>
    <property type="evidence" value="ECO:0007669"/>
    <property type="project" value="UniProtKB-SubCell"/>
</dbReference>
<dbReference type="PANTHER" id="PTHR39210">
    <property type="entry name" value="HEPARIN-SULFATE LYASE"/>
    <property type="match status" value="1"/>
</dbReference>
<gene>
    <name evidence="7" type="ORF">FD09_GL003052</name>
</gene>
<proteinExistence type="predicted"/>
<organism evidence="7 8">
    <name type="scientific">Schleiferilactobacillus perolens DSM 12744</name>
    <dbReference type="NCBI Taxonomy" id="1423792"/>
    <lineage>
        <taxon>Bacteria</taxon>
        <taxon>Bacillati</taxon>
        <taxon>Bacillota</taxon>
        <taxon>Bacilli</taxon>
        <taxon>Lactobacillales</taxon>
        <taxon>Lactobacillaceae</taxon>
        <taxon>Schleiferilactobacillus</taxon>
    </lineage>
</organism>
<evidence type="ECO:0000256" key="1">
    <source>
        <dbReference type="ARBA" id="ARBA00004418"/>
    </source>
</evidence>
<dbReference type="PATRIC" id="fig|1423792.3.peg.3136"/>
<dbReference type="SUPFAM" id="SSF48230">
    <property type="entry name" value="Chondroitin AC/alginate lyase"/>
    <property type="match status" value="1"/>
</dbReference>
<dbReference type="STRING" id="1423792.FD09_GL003052"/>
<keyword evidence="8" id="KW-1185">Reference proteome</keyword>
<dbReference type="Gene3D" id="2.70.98.70">
    <property type="match status" value="1"/>
</dbReference>
<evidence type="ECO:0000256" key="4">
    <source>
        <dbReference type="ARBA" id="ARBA00023239"/>
    </source>
</evidence>
<dbReference type="InterPro" id="IPR012480">
    <property type="entry name" value="Hepar_II_III_C"/>
</dbReference>
<evidence type="ECO:0000259" key="5">
    <source>
        <dbReference type="Pfam" id="PF07940"/>
    </source>
</evidence>
<comment type="caution">
    <text evidence="7">The sequence shown here is derived from an EMBL/GenBank/DDBJ whole genome shotgun (WGS) entry which is preliminary data.</text>
</comment>
<dbReference type="InterPro" id="IPR008929">
    <property type="entry name" value="Chondroitin_lyas"/>
</dbReference>
<evidence type="ECO:0000256" key="2">
    <source>
        <dbReference type="ARBA" id="ARBA00022729"/>
    </source>
</evidence>
<protein>
    <submittedName>
        <fullName evidence="7">Uncharacterized protein</fullName>
    </submittedName>
</protein>
<dbReference type="Gene3D" id="1.50.10.100">
    <property type="entry name" value="Chondroitin AC/alginate lyase"/>
    <property type="match status" value="1"/>
</dbReference>
<dbReference type="AlphaFoldDB" id="A0A0R1N4I6"/>
<name>A0A0R1N4I6_9LACO</name>
<evidence type="ECO:0000256" key="3">
    <source>
        <dbReference type="ARBA" id="ARBA00022764"/>
    </source>
</evidence>
<dbReference type="EMBL" id="AZEC01000008">
    <property type="protein sequence ID" value="KRL12466.1"/>
    <property type="molecule type" value="Genomic_DNA"/>
</dbReference>
<evidence type="ECO:0000313" key="8">
    <source>
        <dbReference type="Proteomes" id="UP000051330"/>
    </source>
</evidence>
<comment type="subcellular location">
    <subcellularLocation>
        <location evidence="1">Periplasm</location>
    </subcellularLocation>
</comment>
<keyword evidence="3" id="KW-0574">Periplasm</keyword>
<feature type="domain" description="Heparinase II/III-like C-terminal" evidence="5">
    <location>
        <begin position="365"/>
        <end position="558"/>
    </location>
</feature>
<dbReference type="GO" id="GO:0016829">
    <property type="term" value="F:lyase activity"/>
    <property type="evidence" value="ECO:0007669"/>
    <property type="project" value="UniProtKB-KW"/>
</dbReference>
<sequence>MKVAEKTTNGDKMRFLIQEGLLDPTEAIVRANRILQRDFLFDDPYNMEPTHESYHMDPITWQHSPNGDPEWLYVLKRQGYLMDLMFAAQAQKDPRYLTDARTLIFDWIDQNLAHPETWRTIDTGIRLMNWAPVVQVLRKQDFLNATDEAKIRDAVQAQMAYLRTHFIDRYLLSNWGVLIVTGPLVYGTLQQKTIAEVDMTWCLQQLETMCALQIADDGSHWEQSPLYFIEVWRDLLAVQYAFGRYRRELPLLIAQKIAAMRRMAPYYLTPAGTLLQLGDTDAVRIDELIQTANMMVGQITSVTEKLPLHVDYQLVAIANQRLSFNRYAGYSGGVELPLTLDSPVSGNYFGRSTWNKNADYWHVINGNIGSGHGHVNLGHFDLIIKGQPVLIDPGRYTYVDGEERHAIKAAAAHNTVMIDGQDYDVPIASWEYQTLGTPLANMAWHGDGADAITSIYQVAPEKGTKATITRQFVWLATSHTWIALDHGQAHGQHQLTIPLNFAPRFHVKQAGDRWQAQLRTGRPVVDVFVGEANGTVTTGPYSARYNQMSTLQRLTLTQDFKDEAFHGLVVAPTDTWHSVSVVPARQAENPKGVVAPQFCYALRLADSQGNRTYVVWQKQNTAKGYQLYFVDDVPVFGNLTIIQVSAAGDITRQLVRW</sequence>
<feature type="domain" description="Heparin-sulfate lyase N-terminal" evidence="6">
    <location>
        <begin position="34"/>
        <end position="284"/>
    </location>
</feature>
<keyword evidence="2" id="KW-0732">Signal</keyword>
<accession>A0A0R1N4I6</accession>
<dbReference type="PANTHER" id="PTHR39210:SF1">
    <property type="entry name" value="HEPARIN-SULFATE LYASE"/>
    <property type="match status" value="1"/>
</dbReference>
<dbReference type="Proteomes" id="UP000051330">
    <property type="component" value="Unassembled WGS sequence"/>
</dbReference>
<keyword evidence="4" id="KW-0456">Lyase</keyword>
<evidence type="ECO:0000313" key="7">
    <source>
        <dbReference type="EMBL" id="KRL12466.1"/>
    </source>
</evidence>
<reference evidence="7 8" key="1">
    <citation type="journal article" date="2015" name="Genome Announc.">
        <title>Expanding the biotechnology potential of lactobacilli through comparative genomics of 213 strains and associated genera.</title>
        <authorList>
            <person name="Sun Z."/>
            <person name="Harris H.M."/>
            <person name="McCann A."/>
            <person name="Guo C."/>
            <person name="Argimon S."/>
            <person name="Zhang W."/>
            <person name="Yang X."/>
            <person name="Jeffery I.B."/>
            <person name="Cooney J.C."/>
            <person name="Kagawa T.F."/>
            <person name="Liu W."/>
            <person name="Song Y."/>
            <person name="Salvetti E."/>
            <person name="Wrobel A."/>
            <person name="Rasinkangas P."/>
            <person name="Parkhill J."/>
            <person name="Rea M.C."/>
            <person name="O'Sullivan O."/>
            <person name="Ritari J."/>
            <person name="Douillard F.P."/>
            <person name="Paul Ross R."/>
            <person name="Yang R."/>
            <person name="Briner A.E."/>
            <person name="Felis G.E."/>
            <person name="de Vos W.M."/>
            <person name="Barrangou R."/>
            <person name="Klaenhammer T.R."/>
            <person name="Caufield P.W."/>
            <person name="Cui Y."/>
            <person name="Zhang H."/>
            <person name="O'Toole P.W."/>
        </authorList>
    </citation>
    <scope>NUCLEOTIDE SEQUENCE [LARGE SCALE GENOMIC DNA]</scope>
    <source>
        <strain evidence="7 8">DSM 12744</strain>
    </source>
</reference>
<dbReference type="Pfam" id="PF16889">
    <property type="entry name" value="Hepar_II_III_N"/>
    <property type="match status" value="1"/>
</dbReference>